<accession>A0AAV7INY4</accession>
<gene>
    <name evidence="2" type="ORF">KQX54_020273</name>
</gene>
<sequence>MEWSPLVKIDVNEATVEEFNTQLKNAIYSAANDAQMSPNERSCTFNHSFKPWFDKSCRVLNHSLKVLLKKWKAAGNDVYLWSEYNRKKKKYYTYLKGKKMHHITTIQDKFACAKNSKDFREVVKTVRKPPYQASKVSLQEWENLFQEVYPPRELYIVVSDVHQHPILDAEITLEELQLSLKKSKCKKAAGADISNNVGGKSNEGNSGDSNSGAARPNWANYSLDDKLNLLLDMSFKNSTSIQNVANNLDKHSREIQSLVAKMELNNKKIKTLSNNLDNVNKSFNDITKIQATMQKDINEINSELQNSTKCDENFMSSWPKYKSLQIDSWAGVTNPIIRWLISI</sequence>
<evidence type="ECO:0000313" key="3">
    <source>
        <dbReference type="Proteomes" id="UP000826195"/>
    </source>
</evidence>
<evidence type="ECO:0000313" key="2">
    <source>
        <dbReference type="EMBL" id="KAH0555584.1"/>
    </source>
</evidence>
<dbReference type="EMBL" id="JAHXZJ010001119">
    <property type="protein sequence ID" value="KAH0555584.1"/>
    <property type="molecule type" value="Genomic_DNA"/>
</dbReference>
<dbReference type="Proteomes" id="UP000826195">
    <property type="component" value="Unassembled WGS sequence"/>
</dbReference>
<name>A0AAV7INY4_COTGL</name>
<organism evidence="2 3">
    <name type="scientific">Cotesia glomerata</name>
    <name type="common">Lepidopteran parasitic wasp</name>
    <name type="synonym">Apanteles glomeratus</name>
    <dbReference type="NCBI Taxonomy" id="32391"/>
    <lineage>
        <taxon>Eukaryota</taxon>
        <taxon>Metazoa</taxon>
        <taxon>Ecdysozoa</taxon>
        <taxon>Arthropoda</taxon>
        <taxon>Hexapoda</taxon>
        <taxon>Insecta</taxon>
        <taxon>Pterygota</taxon>
        <taxon>Neoptera</taxon>
        <taxon>Endopterygota</taxon>
        <taxon>Hymenoptera</taxon>
        <taxon>Apocrita</taxon>
        <taxon>Ichneumonoidea</taxon>
        <taxon>Braconidae</taxon>
        <taxon>Microgastrinae</taxon>
        <taxon>Cotesia</taxon>
    </lineage>
</organism>
<evidence type="ECO:0000256" key="1">
    <source>
        <dbReference type="SAM" id="MobiDB-lite"/>
    </source>
</evidence>
<protein>
    <submittedName>
        <fullName evidence="2">Uncharacterized protein</fullName>
    </submittedName>
</protein>
<keyword evidence="3" id="KW-1185">Reference proteome</keyword>
<feature type="region of interest" description="Disordered" evidence="1">
    <location>
        <begin position="191"/>
        <end position="214"/>
    </location>
</feature>
<comment type="caution">
    <text evidence="2">The sequence shown here is derived from an EMBL/GenBank/DDBJ whole genome shotgun (WGS) entry which is preliminary data.</text>
</comment>
<reference evidence="2 3" key="1">
    <citation type="journal article" date="2021" name="J. Hered.">
        <title>A chromosome-level genome assembly of the parasitoid wasp, Cotesia glomerata (Hymenoptera: Braconidae).</title>
        <authorList>
            <person name="Pinto B.J."/>
            <person name="Weis J.J."/>
            <person name="Gamble T."/>
            <person name="Ode P.J."/>
            <person name="Paul R."/>
            <person name="Zaspel J.M."/>
        </authorList>
    </citation>
    <scope>NUCLEOTIDE SEQUENCE [LARGE SCALE GENOMIC DNA]</scope>
    <source>
        <strain evidence="2">CgM1</strain>
    </source>
</reference>
<proteinExistence type="predicted"/>
<feature type="compositionally biased region" description="Low complexity" evidence="1">
    <location>
        <begin position="198"/>
        <end position="212"/>
    </location>
</feature>
<dbReference type="AlphaFoldDB" id="A0AAV7INY4"/>